<evidence type="ECO:0008006" key="3">
    <source>
        <dbReference type="Google" id="ProtNLM"/>
    </source>
</evidence>
<reference evidence="1 2" key="1">
    <citation type="submission" date="2019-11" db="EMBL/GenBank/DDBJ databases">
        <title>Genome sequences of 17 halophilic strains isolated from different environments.</title>
        <authorList>
            <person name="Furrow R.E."/>
        </authorList>
    </citation>
    <scope>NUCLEOTIDE SEQUENCE [LARGE SCALE GENOMIC DNA]</scope>
    <source>
        <strain evidence="1 2">22506_14_FS</strain>
    </source>
</reference>
<sequence>MKDYSGVLHSIVRRLQKQASMNVPIQLTDYFPGERLIGGKYSLETNMITIYMEEVRKQCILLFGSEDHLNDYFTVIVAHELGHAADKSLVLLAKERSSTRCVNKKRQLSIIIEDNAWKFAMKLIPELSHILVTVRNQSMDLYGEREIIQ</sequence>
<protein>
    <recommendedName>
        <fullName evidence="3">Peptidase M48 domain-containing protein</fullName>
    </recommendedName>
</protein>
<evidence type="ECO:0000313" key="1">
    <source>
        <dbReference type="EMBL" id="MYL62977.1"/>
    </source>
</evidence>
<dbReference type="RefSeq" id="WP_160918703.1">
    <property type="nucleotide sequence ID" value="NZ_WMEY01000002.1"/>
</dbReference>
<organism evidence="1 2">
    <name type="scientific">Guptibacillus hwajinpoensis</name>
    <dbReference type="NCBI Taxonomy" id="208199"/>
    <lineage>
        <taxon>Bacteria</taxon>
        <taxon>Bacillati</taxon>
        <taxon>Bacillota</taxon>
        <taxon>Bacilli</taxon>
        <taxon>Bacillales</taxon>
        <taxon>Guptibacillaceae</taxon>
        <taxon>Guptibacillus</taxon>
    </lineage>
</organism>
<proteinExistence type="predicted"/>
<dbReference type="AlphaFoldDB" id="A0A845EWR0"/>
<comment type="caution">
    <text evidence="1">The sequence shown here is derived from an EMBL/GenBank/DDBJ whole genome shotgun (WGS) entry which is preliminary data.</text>
</comment>
<evidence type="ECO:0000313" key="2">
    <source>
        <dbReference type="Proteomes" id="UP000447833"/>
    </source>
</evidence>
<dbReference type="EMBL" id="WMEY01000002">
    <property type="protein sequence ID" value="MYL62977.1"/>
    <property type="molecule type" value="Genomic_DNA"/>
</dbReference>
<name>A0A845EWR0_9BACL</name>
<gene>
    <name evidence="1" type="ORF">GLW07_06350</name>
</gene>
<dbReference type="Proteomes" id="UP000447833">
    <property type="component" value="Unassembled WGS sequence"/>
</dbReference>
<accession>A0A845EWR0</accession>